<reference evidence="2 3" key="1">
    <citation type="submission" date="2023-08" db="EMBL/GenBank/DDBJ databases">
        <title>Black Yeasts Isolated from many extreme environments.</title>
        <authorList>
            <person name="Coleine C."/>
            <person name="Stajich J.E."/>
            <person name="Selbmann L."/>
        </authorList>
    </citation>
    <scope>NUCLEOTIDE SEQUENCE [LARGE SCALE GENOMIC DNA]</scope>
    <source>
        <strain evidence="2 3">CCFEE 536</strain>
    </source>
</reference>
<proteinExistence type="predicted"/>
<name>A0ABR0LLU7_9PEZI</name>
<accession>A0ABR0LLU7</accession>
<comment type="caution">
    <text evidence="2">The sequence shown here is derived from an EMBL/GenBank/DDBJ whole genome shotgun (WGS) entry which is preliminary data.</text>
</comment>
<dbReference type="InterPro" id="IPR031950">
    <property type="entry name" value="EFTUD2_N"/>
</dbReference>
<feature type="non-terminal residue" evidence="2">
    <location>
        <position position="106"/>
    </location>
</feature>
<dbReference type="Pfam" id="PF16004">
    <property type="entry name" value="EFTUD2"/>
    <property type="match status" value="1"/>
</dbReference>
<dbReference type="Proteomes" id="UP001357485">
    <property type="component" value="Unassembled WGS sequence"/>
</dbReference>
<protein>
    <recommendedName>
        <fullName evidence="1">116kDa U5 small nuclear ribonucleoprotein component N-terminal domain-containing protein</fullName>
    </recommendedName>
</protein>
<sequence>MDDLYDEFGNFIGEAEESEEESQHGINGASAYVYDEEPEEEAEVNDQQLMEIDEVGPSNAVILHEDKQYYPTAQQVYGPDVETMVQEEDTQPLTQPIIAPVVQKKF</sequence>
<keyword evidence="3" id="KW-1185">Reference proteome</keyword>
<evidence type="ECO:0000259" key="1">
    <source>
        <dbReference type="Pfam" id="PF16004"/>
    </source>
</evidence>
<gene>
    <name evidence="2" type="ORF">LTR16_006340</name>
</gene>
<dbReference type="EMBL" id="JAVRRA010017586">
    <property type="protein sequence ID" value="KAK5198519.1"/>
    <property type="molecule type" value="Genomic_DNA"/>
</dbReference>
<evidence type="ECO:0000313" key="2">
    <source>
        <dbReference type="EMBL" id="KAK5198519.1"/>
    </source>
</evidence>
<organism evidence="2 3">
    <name type="scientific">Cryomyces antarcticus</name>
    <dbReference type="NCBI Taxonomy" id="329879"/>
    <lineage>
        <taxon>Eukaryota</taxon>
        <taxon>Fungi</taxon>
        <taxon>Dikarya</taxon>
        <taxon>Ascomycota</taxon>
        <taxon>Pezizomycotina</taxon>
        <taxon>Dothideomycetes</taxon>
        <taxon>Dothideomycetes incertae sedis</taxon>
        <taxon>Cryomyces</taxon>
    </lineage>
</organism>
<evidence type="ECO:0000313" key="3">
    <source>
        <dbReference type="Proteomes" id="UP001357485"/>
    </source>
</evidence>
<feature type="domain" description="116kDa U5 small nuclear ribonucleoprotein component N-terminal" evidence="1">
    <location>
        <begin position="2"/>
        <end position="106"/>
    </location>
</feature>